<sequence length="59" mass="6764">MKQQNDKVSYHIDAGGETELSARAYQESILQYRFGYTQNQLSAMGDDEITQKYLELTEG</sequence>
<evidence type="ECO:0000313" key="1">
    <source>
        <dbReference type="EMBL" id="QQV92349.1"/>
    </source>
</evidence>
<accession>A0A7U0GBX9</accession>
<dbReference type="EMBL" id="MW394391">
    <property type="protein sequence ID" value="QQV92349.1"/>
    <property type="molecule type" value="Genomic_DNA"/>
</dbReference>
<proteinExistence type="predicted"/>
<gene>
    <name evidence="1" type="ORF">vBKpMFBKp24_004</name>
</gene>
<name>A0A7U0GBX9_9CAUD</name>
<keyword evidence="2" id="KW-1185">Reference proteome</keyword>
<dbReference type="Proteomes" id="UP000596381">
    <property type="component" value="Segment"/>
</dbReference>
<protein>
    <submittedName>
        <fullName evidence="1">Uncharacterized protein</fullName>
    </submittedName>
</protein>
<organism evidence="1 2">
    <name type="scientific">Klebsiella phage vB_KpM_FBKp24</name>
    <dbReference type="NCBI Taxonomy" id="2801834"/>
    <lineage>
        <taxon>Viruses</taxon>
        <taxon>Duplodnaviria</taxon>
        <taxon>Heunggongvirae</taxon>
        <taxon>Uroviricota</taxon>
        <taxon>Caudoviricetes</taxon>
        <taxon>Chimalliviridae</taxon>
        <taxon>Maaswegvirus</taxon>
        <taxon>Maaswegvirus Kp24</taxon>
    </lineage>
</organism>
<reference evidence="1 2" key="1">
    <citation type="submission" date="2020-12" db="EMBL/GenBank/DDBJ databases">
        <title>Genomic characterization of four novel bacteriophages infecting Klebsiella pneumoniae.</title>
        <authorList>
            <person name="Estrada Bonilla B."/>
            <person name="Costa A.R."/>
            <person name="van Rossum T."/>
            <person name="Hagedoorn S."/>
            <person name="Wallinga H."/>
            <person name="Xiao M."/>
            <person name="Song W."/>
            <person name="Haas P.-J."/>
            <person name="Nobrega F.L."/>
            <person name="Brouns S.J.J."/>
        </authorList>
    </citation>
    <scope>NUCLEOTIDE SEQUENCE [LARGE SCALE GENOMIC DNA]</scope>
</reference>
<evidence type="ECO:0000313" key="2">
    <source>
        <dbReference type="Proteomes" id="UP000596381"/>
    </source>
</evidence>